<evidence type="ECO:0000259" key="2">
    <source>
        <dbReference type="Pfam" id="PF19502"/>
    </source>
</evidence>
<evidence type="ECO:0000256" key="1">
    <source>
        <dbReference type="SAM" id="Coils"/>
    </source>
</evidence>
<feature type="coiled-coil region" evidence="1">
    <location>
        <begin position="222"/>
        <end position="249"/>
    </location>
</feature>
<dbReference type="Pfam" id="PF19502">
    <property type="entry name" value="DUF6036"/>
    <property type="match status" value="1"/>
</dbReference>
<reference evidence="3 4" key="1">
    <citation type="submission" date="2019-08" db="EMBL/GenBank/DDBJ databases">
        <title>In-depth cultivation of the pig gut microbiome towards novel bacterial diversity and tailored functional studies.</title>
        <authorList>
            <person name="Wylensek D."/>
            <person name="Hitch T.C.A."/>
            <person name="Clavel T."/>
        </authorList>
    </citation>
    <scope>NUCLEOTIDE SEQUENCE [LARGE SCALE GENOMIC DNA]</scope>
    <source>
        <strain evidence="3 4">WCA3-601-WT-6J</strain>
    </source>
</reference>
<evidence type="ECO:0000313" key="4">
    <source>
        <dbReference type="Proteomes" id="UP000431913"/>
    </source>
</evidence>
<keyword evidence="1" id="KW-0175">Coiled coil</keyword>
<feature type="domain" description="DUF6036" evidence="2">
    <location>
        <begin position="17"/>
        <end position="142"/>
    </location>
</feature>
<evidence type="ECO:0000313" key="3">
    <source>
        <dbReference type="EMBL" id="MST92372.1"/>
    </source>
</evidence>
<proteinExistence type="predicted"/>
<gene>
    <name evidence="3" type="ORF">FYJ76_10570</name>
</gene>
<dbReference type="Proteomes" id="UP000431913">
    <property type="component" value="Unassembled WGS sequence"/>
</dbReference>
<organism evidence="3 4">
    <name type="scientific">Ruthenibacterium lactatiformans</name>
    <dbReference type="NCBI Taxonomy" id="1550024"/>
    <lineage>
        <taxon>Bacteria</taxon>
        <taxon>Bacillati</taxon>
        <taxon>Bacillota</taxon>
        <taxon>Clostridia</taxon>
        <taxon>Eubacteriales</taxon>
        <taxon>Oscillospiraceae</taxon>
        <taxon>Ruthenibacterium</taxon>
    </lineage>
</organism>
<dbReference type="EMBL" id="VUNJ01000010">
    <property type="protein sequence ID" value="MST92372.1"/>
    <property type="molecule type" value="Genomic_DNA"/>
</dbReference>
<sequence>MSFNEAIFSKNNLDLCLRELAKEFRKLNGKSMPAEIILIGGASVLINYGFRDTTYDMDAIIISSSVMKQAIDRISDKLGLPNGWLNTDFMRTKSYSPKLIEHSTYYKTFSNILTIRTITAEYMIAMKLMAGRKYKNDLSDIIGVLKHHEETGTPIALAQIKEAVETLYGSWSALPQSSVEFIEQTLEKKNYIEAFEKIRGSEKMNSAVLRAFEADYPGILSESNLDEILRSATQMLQDEEEEKSEESLTQSM</sequence>
<dbReference type="RefSeq" id="WP_154522959.1">
    <property type="nucleotide sequence ID" value="NZ_VUNJ01000010.1"/>
</dbReference>
<name>A0A6I2U425_9FIRM</name>
<dbReference type="AlphaFoldDB" id="A0A6I2U425"/>
<protein>
    <recommendedName>
        <fullName evidence="2">DUF6036 domain-containing protein</fullName>
    </recommendedName>
</protein>
<comment type="caution">
    <text evidence="3">The sequence shown here is derived from an EMBL/GenBank/DDBJ whole genome shotgun (WGS) entry which is preliminary data.</text>
</comment>
<dbReference type="InterPro" id="IPR045792">
    <property type="entry name" value="DUF6036"/>
</dbReference>
<accession>A0A6I2U425</accession>